<proteinExistence type="predicted"/>
<keyword evidence="2" id="KW-1185">Reference proteome</keyword>
<sequence length="81" mass="9491">MPVVFRKSGYRFLFYSNEGSPREPVHIHVFRAGDDAKVWLEPQIALAESNGFNSRELSDIMRIVDENRSEIERAWHEHFGD</sequence>
<dbReference type="Proteomes" id="UP000247536">
    <property type="component" value="Unassembled WGS sequence"/>
</dbReference>
<dbReference type="InterPro" id="IPR025427">
    <property type="entry name" value="DUF4160"/>
</dbReference>
<organism evidence="1 2">
    <name type="scientific">Rhizobium wuzhouense</name>
    <dbReference type="NCBI Taxonomy" id="1986026"/>
    <lineage>
        <taxon>Bacteria</taxon>
        <taxon>Pseudomonadati</taxon>
        <taxon>Pseudomonadota</taxon>
        <taxon>Alphaproteobacteria</taxon>
        <taxon>Hyphomicrobiales</taxon>
        <taxon>Rhizobiaceae</taxon>
        <taxon>Rhizobium/Agrobacterium group</taxon>
        <taxon>Rhizobium</taxon>
    </lineage>
</organism>
<name>A0ABX5NR46_9HYPH</name>
<accession>A0ABX5NR46</accession>
<evidence type="ECO:0000313" key="1">
    <source>
        <dbReference type="EMBL" id="PYB73330.1"/>
    </source>
</evidence>
<gene>
    <name evidence="1" type="ORF">DMY87_13615</name>
</gene>
<comment type="caution">
    <text evidence="1">The sequence shown here is derived from an EMBL/GenBank/DDBJ whole genome shotgun (WGS) entry which is preliminary data.</text>
</comment>
<reference evidence="1 2" key="1">
    <citation type="submission" date="2018-06" db="EMBL/GenBank/DDBJ databases">
        <title>Rhizobium wuzhouense sp. nov., isolated from roots of Oryza officinalis.</title>
        <authorList>
            <person name="Yuan T."/>
        </authorList>
    </citation>
    <scope>NUCLEOTIDE SEQUENCE [LARGE SCALE GENOMIC DNA]</scope>
    <source>
        <strain evidence="1 2">W44</strain>
    </source>
</reference>
<protein>
    <submittedName>
        <fullName evidence="1">DUF4160 domain-containing protein</fullName>
    </submittedName>
</protein>
<evidence type="ECO:0000313" key="2">
    <source>
        <dbReference type="Proteomes" id="UP000247536"/>
    </source>
</evidence>
<dbReference type="EMBL" id="QJRY01000004">
    <property type="protein sequence ID" value="PYB73330.1"/>
    <property type="molecule type" value="Genomic_DNA"/>
</dbReference>
<dbReference type="Pfam" id="PF13711">
    <property type="entry name" value="DUF4160"/>
    <property type="match status" value="1"/>
</dbReference>
<dbReference type="RefSeq" id="WP_110792055.1">
    <property type="nucleotide sequence ID" value="NZ_QJRY01000004.1"/>
</dbReference>